<feature type="chain" id="PRO_5033521882" description="Protein kinase domain-containing protein" evidence="5">
    <location>
        <begin position="44"/>
        <end position="782"/>
    </location>
</feature>
<keyword evidence="4" id="KW-1133">Transmembrane helix</keyword>
<dbReference type="InterPro" id="IPR051681">
    <property type="entry name" value="Ser/Thr_Kinases-Pseudokinases"/>
</dbReference>
<dbReference type="PROSITE" id="PS50011">
    <property type="entry name" value="PROTEIN_KINASE_DOM"/>
    <property type="match status" value="1"/>
</dbReference>
<dbReference type="Gene3D" id="1.10.510.10">
    <property type="entry name" value="Transferase(Phosphotransferase) domain 1"/>
    <property type="match status" value="1"/>
</dbReference>
<evidence type="ECO:0000259" key="6">
    <source>
        <dbReference type="PROSITE" id="PS50011"/>
    </source>
</evidence>
<dbReference type="Proteomes" id="UP000434957">
    <property type="component" value="Unassembled WGS sequence"/>
</dbReference>
<dbReference type="InterPro" id="IPR032675">
    <property type="entry name" value="LRR_dom_sf"/>
</dbReference>
<dbReference type="PROSITE" id="PS51450">
    <property type="entry name" value="LRR"/>
    <property type="match status" value="1"/>
</dbReference>
<dbReference type="SMART" id="SM00369">
    <property type="entry name" value="LRR_TYP"/>
    <property type="match status" value="2"/>
</dbReference>
<protein>
    <recommendedName>
        <fullName evidence="6">Protein kinase domain-containing protein</fullName>
    </recommendedName>
</protein>
<evidence type="ECO:0000256" key="2">
    <source>
        <dbReference type="ARBA" id="ARBA00022737"/>
    </source>
</evidence>
<dbReference type="InterPro" id="IPR001611">
    <property type="entry name" value="Leu-rich_rpt"/>
</dbReference>
<evidence type="ECO:0000256" key="1">
    <source>
        <dbReference type="ARBA" id="ARBA00022614"/>
    </source>
</evidence>
<evidence type="ECO:0000313" key="8">
    <source>
        <dbReference type="EMBL" id="KAE9315555.1"/>
    </source>
</evidence>
<dbReference type="PROSITE" id="PS00108">
    <property type="entry name" value="PROTEIN_KINASE_ST"/>
    <property type="match status" value="1"/>
</dbReference>
<dbReference type="SUPFAM" id="SSF56112">
    <property type="entry name" value="Protein kinase-like (PK-like)"/>
    <property type="match status" value="1"/>
</dbReference>
<feature type="compositionally biased region" description="Polar residues" evidence="3">
    <location>
        <begin position="474"/>
        <end position="485"/>
    </location>
</feature>
<dbReference type="Pfam" id="PF00069">
    <property type="entry name" value="Pkinase"/>
    <property type="match status" value="1"/>
</dbReference>
<feature type="transmembrane region" description="Helical" evidence="4">
    <location>
        <begin position="386"/>
        <end position="411"/>
    </location>
</feature>
<dbReference type="PANTHER" id="PTHR44329">
    <property type="entry name" value="SERINE/THREONINE-PROTEIN KINASE TNNI3K-RELATED"/>
    <property type="match status" value="1"/>
</dbReference>
<dbReference type="AlphaFoldDB" id="A0A6A3KX06"/>
<proteinExistence type="predicted"/>
<feature type="domain" description="Protein kinase" evidence="6">
    <location>
        <begin position="508"/>
        <end position="781"/>
    </location>
</feature>
<dbReference type="InterPro" id="IPR003591">
    <property type="entry name" value="Leu-rich_rpt_typical-subtyp"/>
</dbReference>
<dbReference type="Proteomes" id="UP000429607">
    <property type="component" value="Unassembled WGS sequence"/>
</dbReference>
<dbReference type="GO" id="GO:0004674">
    <property type="term" value="F:protein serine/threonine kinase activity"/>
    <property type="evidence" value="ECO:0007669"/>
    <property type="project" value="TreeGrafter"/>
</dbReference>
<dbReference type="InterPro" id="IPR001245">
    <property type="entry name" value="Ser-Thr/Tyr_kinase_cat_dom"/>
</dbReference>
<keyword evidence="4" id="KW-0812">Transmembrane</keyword>
<organism evidence="7 9">
    <name type="scientific">Phytophthora rubi</name>
    <dbReference type="NCBI Taxonomy" id="129364"/>
    <lineage>
        <taxon>Eukaryota</taxon>
        <taxon>Sar</taxon>
        <taxon>Stramenopiles</taxon>
        <taxon>Oomycota</taxon>
        <taxon>Peronosporomycetes</taxon>
        <taxon>Peronosporales</taxon>
        <taxon>Peronosporaceae</taxon>
        <taxon>Phytophthora</taxon>
    </lineage>
</organism>
<name>A0A6A3KX06_9STRA</name>
<feature type="region of interest" description="Disordered" evidence="3">
    <location>
        <begin position="436"/>
        <end position="485"/>
    </location>
</feature>
<dbReference type="GO" id="GO:0005524">
    <property type="term" value="F:ATP binding"/>
    <property type="evidence" value="ECO:0007669"/>
    <property type="project" value="InterPro"/>
</dbReference>
<keyword evidence="4" id="KW-0472">Membrane</keyword>
<dbReference type="SUPFAM" id="SSF52058">
    <property type="entry name" value="L domain-like"/>
    <property type="match status" value="1"/>
</dbReference>
<reference evidence="7 9" key="1">
    <citation type="submission" date="2018-09" db="EMBL/GenBank/DDBJ databases">
        <title>Genomic investigation of the strawberry pathogen Phytophthora fragariae indicates pathogenicity is determined by transcriptional variation in three key races.</title>
        <authorList>
            <person name="Adams T.M."/>
            <person name="Armitage A.D."/>
            <person name="Sobczyk M.K."/>
            <person name="Bates H.J."/>
            <person name="Dunwell J.M."/>
            <person name="Nellist C.F."/>
            <person name="Harrison R.J."/>
        </authorList>
    </citation>
    <scope>NUCLEOTIDE SEQUENCE [LARGE SCALE GENOMIC DNA]</scope>
    <source>
        <strain evidence="7 9">SCRP249</strain>
        <strain evidence="8 10">SCRP333</strain>
    </source>
</reference>
<gene>
    <name evidence="7" type="ORF">PR001_g15926</name>
    <name evidence="8" type="ORF">PR003_g18959</name>
</gene>
<evidence type="ECO:0000313" key="7">
    <source>
        <dbReference type="EMBL" id="KAE9011390.1"/>
    </source>
</evidence>
<evidence type="ECO:0000313" key="9">
    <source>
        <dbReference type="Proteomes" id="UP000429607"/>
    </source>
</evidence>
<keyword evidence="10" id="KW-1185">Reference proteome</keyword>
<dbReference type="EMBL" id="QXFT01001559">
    <property type="protein sequence ID" value="KAE9315555.1"/>
    <property type="molecule type" value="Genomic_DNA"/>
</dbReference>
<dbReference type="InterPro" id="IPR008271">
    <property type="entry name" value="Ser/Thr_kinase_AS"/>
</dbReference>
<dbReference type="InterPro" id="IPR011009">
    <property type="entry name" value="Kinase-like_dom_sf"/>
</dbReference>
<dbReference type="InterPro" id="IPR000719">
    <property type="entry name" value="Prot_kinase_dom"/>
</dbReference>
<dbReference type="PRINTS" id="PR00109">
    <property type="entry name" value="TYRKINASE"/>
</dbReference>
<dbReference type="SMART" id="SM00220">
    <property type="entry name" value="S_TKc"/>
    <property type="match status" value="1"/>
</dbReference>
<dbReference type="EMBL" id="QXFV01001227">
    <property type="protein sequence ID" value="KAE9011390.1"/>
    <property type="molecule type" value="Genomic_DNA"/>
</dbReference>
<evidence type="ECO:0000256" key="5">
    <source>
        <dbReference type="SAM" id="SignalP"/>
    </source>
</evidence>
<dbReference type="PANTHER" id="PTHR44329:SF214">
    <property type="entry name" value="PROTEIN KINASE DOMAIN-CONTAINING PROTEIN"/>
    <property type="match status" value="1"/>
</dbReference>
<comment type="caution">
    <text evidence="7">The sequence shown here is derived from an EMBL/GenBank/DDBJ whole genome shotgun (WGS) entry which is preliminary data.</text>
</comment>
<evidence type="ECO:0000256" key="4">
    <source>
        <dbReference type="SAM" id="Phobius"/>
    </source>
</evidence>
<sequence>MDRGARRTRRRQQNPRTPSTLKAGVAAALLLLIQGSGVNLVAGQSCGLAASTLSTSCEDACFQYEPCLAYSSSGCPSGATCVTADQCAIQCFSKPLDDTDSFTFLVEFGSYDSSKELAGSTGSSLQDETDMYAAASNDVVSNISTIELQPTVTSFVLAGGSNANSSVKGQVARVVFGSDVISTQSNVSNVAVRNLDLSTDATLQQLPVVLPTALQKLSLANTLLSAFPTLVANFSSLQTLDLAKNYITEIAATAALNSLVHLCFLNNELSSFRAVFPSLETLDLTTNNFTVIPASIFIHDSLKKLRMKGNPLESPWFTQVEADFLVQLSTLDLENSDFTKPIDSCNTANRLTVHSLTVCISDTANDDDTDSSDEASPSSSSSTSNVLVIVGSIVGGLLVLGSVVFAGVWLYRRRVRRPQNRRSKIVRESYFGGVSPPLARSQGDKGYRGGRQTPMSGGPRCGSSEYEDDSYSSPRISTRSTHSNNSSMAYSLWNDEELLSLQVKFEDIEDIGTIGSGAFGVIWLVKYRGNQLLASKRLRSDQVTKQRTHAFIEEIKMVAALDHPNIVRLVGCAWTIETDLQALFEYMENGDLRDYLVDPNSPRHWSQELLQLAVDMIEALVYVHSFTPPLVHRDLKSRNVLLSSEMQAKVTDFGASRYKSTDETMTAAVGTGRWLAPEVISGSSKYDQSVDVFSFGVVLSEMDTHTIPYDDVRGANGNRLNDIAILQLVATGQLRPRFGASCPPELRMLAERCLAQDPEERPPAHVVAYELRVIQRSHYTLL</sequence>
<dbReference type="Gene3D" id="3.80.10.10">
    <property type="entry name" value="Ribonuclease Inhibitor"/>
    <property type="match status" value="1"/>
</dbReference>
<keyword evidence="5" id="KW-0732">Signal</keyword>
<keyword evidence="1" id="KW-0433">Leucine-rich repeat</keyword>
<accession>A0A6A3KX06</accession>
<keyword evidence="2" id="KW-0677">Repeat</keyword>
<feature type="signal peptide" evidence="5">
    <location>
        <begin position="1"/>
        <end position="43"/>
    </location>
</feature>
<evidence type="ECO:0000313" key="10">
    <source>
        <dbReference type="Proteomes" id="UP000434957"/>
    </source>
</evidence>
<evidence type="ECO:0000256" key="3">
    <source>
        <dbReference type="SAM" id="MobiDB-lite"/>
    </source>
</evidence>